<dbReference type="OrthoDB" id="337094at2"/>
<dbReference type="PANTHER" id="PTHR43297:SF14">
    <property type="entry name" value="ATPASE AAA-TYPE CORE DOMAIN-CONTAINING PROTEIN"/>
    <property type="match status" value="1"/>
</dbReference>
<evidence type="ECO:0000259" key="11">
    <source>
        <dbReference type="PROSITE" id="PS50893"/>
    </source>
</evidence>
<keyword evidence="4" id="KW-1003">Cell membrane</keyword>
<dbReference type="EMBL" id="CP006939">
    <property type="protein sequence ID" value="AHC15830.1"/>
    <property type="molecule type" value="Genomic_DNA"/>
</dbReference>
<evidence type="ECO:0000313" key="12">
    <source>
        <dbReference type="EMBL" id="AHC15830.1"/>
    </source>
</evidence>
<evidence type="ECO:0000256" key="10">
    <source>
        <dbReference type="SAM" id="MobiDB-lite"/>
    </source>
</evidence>
<dbReference type="Pfam" id="PF00005">
    <property type="entry name" value="ABC_tran"/>
    <property type="match status" value="1"/>
</dbReference>
<evidence type="ECO:0000313" key="13">
    <source>
        <dbReference type="Proteomes" id="UP000018680"/>
    </source>
</evidence>
<dbReference type="PROSITE" id="PS00211">
    <property type="entry name" value="ABC_TRANSPORTER_1"/>
    <property type="match status" value="1"/>
</dbReference>
<keyword evidence="9" id="KW-0472">Membrane</keyword>
<evidence type="ECO:0000256" key="3">
    <source>
        <dbReference type="ARBA" id="ARBA00022448"/>
    </source>
</evidence>
<dbReference type="PANTHER" id="PTHR43297">
    <property type="entry name" value="OLIGOPEPTIDE TRANSPORT ATP-BINDING PROTEIN APPD"/>
    <property type="match status" value="1"/>
</dbReference>
<name>V5WJL1_9SPIO</name>
<keyword evidence="6" id="KW-0547">Nucleotide-binding</keyword>
<evidence type="ECO:0000256" key="7">
    <source>
        <dbReference type="ARBA" id="ARBA00022840"/>
    </source>
</evidence>
<dbReference type="HOGENOM" id="CLU_000604_1_23_12"/>
<proteinExistence type="inferred from homology"/>
<keyword evidence="13" id="KW-1185">Reference proteome</keyword>
<organism evidence="12 13">
    <name type="scientific">Salinispira pacifica</name>
    <dbReference type="NCBI Taxonomy" id="1307761"/>
    <lineage>
        <taxon>Bacteria</taxon>
        <taxon>Pseudomonadati</taxon>
        <taxon>Spirochaetota</taxon>
        <taxon>Spirochaetia</taxon>
        <taxon>Spirochaetales</taxon>
        <taxon>Spirochaetaceae</taxon>
        <taxon>Salinispira</taxon>
    </lineage>
</organism>
<dbReference type="InterPro" id="IPR003439">
    <property type="entry name" value="ABC_transporter-like_ATP-bd"/>
</dbReference>
<evidence type="ECO:0000256" key="6">
    <source>
        <dbReference type="ARBA" id="ARBA00022741"/>
    </source>
</evidence>
<reference evidence="12 13" key="1">
    <citation type="journal article" date="2015" name="Stand. Genomic Sci.">
        <title>Complete genome sequence and description of Salinispira pacifica gen. nov., sp. nov., a novel spirochaete isolated form a hypersaline microbial mat.</title>
        <authorList>
            <person name="Ben Hania W."/>
            <person name="Joseph M."/>
            <person name="Schumann P."/>
            <person name="Bunk B."/>
            <person name="Fiebig A."/>
            <person name="Sproer C."/>
            <person name="Klenk H.P."/>
            <person name="Fardeau M.L."/>
            <person name="Spring S."/>
        </authorList>
    </citation>
    <scope>NUCLEOTIDE SEQUENCE [LARGE SCALE GENOMIC DNA]</scope>
    <source>
        <strain evidence="12 13">L21-RPul-D2</strain>
    </source>
</reference>
<dbReference type="GO" id="GO:0005886">
    <property type="term" value="C:plasma membrane"/>
    <property type="evidence" value="ECO:0007669"/>
    <property type="project" value="UniProtKB-SubCell"/>
</dbReference>
<evidence type="ECO:0000256" key="2">
    <source>
        <dbReference type="ARBA" id="ARBA00005417"/>
    </source>
</evidence>
<dbReference type="AlphaFoldDB" id="V5WJL1"/>
<dbReference type="STRING" id="1307761.L21SP2_2477"/>
<feature type="domain" description="ABC transporter" evidence="11">
    <location>
        <begin position="12"/>
        <end position="266"/>
    </location>
</feature>
<dbReference type="InterPro" id="IPR013563">
    <property type="entry name" value="Oligopep_ABC_C"/>
</dbReference>
<dbReference type="NCBIfam" id="TIGR01727">
    <property type="entry name" value="oligo_HPY"/>
    <property type="match status" value="1"/>
</dbReference>
<dbReference type="GO" id="GO:0016887">
    <property type="term" value="F:ATP hydrolysis activity"/>
    <property type="evidence" value="ECO:0007669"/>
    <property type="project" value="InterPro"/>
</dbReference>
<dbReference type="GO" id="GO:0005524">
    <property type="term" value="F:ATP binding"/>
    <property type="evidence" value="ECO:0007669"/>
    <property type="project" value="UniProtKB-KW"/>
</dbReference>
<keyword evidence="7 12" id="KW-0067">ATP-binding</keyword>
<dbReference type="PROSITE" id="PS50893">
    <property type="entry name" value="ABC_TRANSPORTER_2"/>
    <property type="match status" value="1"/>
</dbReference>
<comment type="similarity">
    <text evidence="2">Belongs to the ABC transporter superfamily.</text>
</comment>
<comment type="subcellular location">
    <subcellularLocation>
        <location evidence="1">Cell inner membrane</location>
        <topology evidence="1">Peripheral membrane protein</topology>
    </subcellularLocation>
</comment>
<evidence type="ECO:0000256" key="5">
    <source>
        <dbReference type="ARBA" id="ARBA00022519"/>
    </source>
</evidence>
<dbReference type="CDD" id="cd03257">
    <property type="entry name" value="ABC_NikE_OppD_transporters"/>
    <property type="match status" value="1"/>
</dbReference>
<dbReference type="GO" id="GO:0015833">
    <property type="term" value="P:peptide transport"/>
    <property type="evidence" value="ECO:0007669"/>
    <property type="project" value="InterPro"/>
</dbReference>
<dbReference type="SUPFAM" id="SSF52540">
    <property type="entry name" value="P-loop containing nucleoside triphosphate hydrolases"/>
    <property type="match status" value="1"/>
</dbReference>
<dbReference type="KEGG" id="slr:L21SP2_2477"/>
<gene>
    <name evidence="12" type="ORF">L21SP2_2477</name>
</gene>
<sequence>MSNTARNRYSDLEIHGLEMSAHHPSGEIPVLHDITLNIPSAQVTAIVGESGSGKTMSMRGISGLLPGGGNFTVRGDVLYNGRHLAPGTNGADSETSPKFAMIFQDPKKVLNPGLRVGQHLTEVLRYASGFTGRDSRLQRIERAQEILGRVDLPTDRRFFRSFPHELSGGMQQRLVIACVVAGENDVLIADEAITALDSRTAARILDLFHDIAGNMGKTVVYISHDLKTVERIASHVAVLYAGYTVEYRNSRDFFSMPRHPYSRMLMESHPALRDRGRPLRIIPGEAVSPADPPPGCPFHPRCPRAQQTCREVLPQLIPDTGGAVRCHFPYPEKGNGEKDSTRKNSGAPGAGEQFNE</sequence>
<dbReference type="Gene3D" id="3.40.50.300">
    <property type="entry name" value="P-loop containing nucleotide triphosphate hydrolases"/>
    <property type="match status" value="1"/>
</dbReference>
<keyword evidence="3" id="KW-0813">Transport</keyword>
<evidence type="ECO:0000256" key="8">
    <source>
        <dbReference type="ARBA" id="ARBA00022967"/>
    </source>
</evidence>
<dbReference type="InterPro" id="IPR003593">
    <property type="entry name" value="AAA+_ATPase"/>
</dbReference>
<dbReference type="Pfam" id="PF08352">
    <property type="entry name" value="oligo_HPY"/>
    <property type="match status" value="1"/>
</dbReference>
<feature type="region of interest" description="Disordered" evidence="10">
    <location>
        <begin position="330"/>
        <end position="356"/>
    </location>
</feature>
<dbReference type="Proteomes" id="UP000018680">
    <property type="component" value="Chromosome"/>
</dbReference>
<dbReference type="eggNOG" id="COG0444">
    <property type="taxonomic scope" value="Bacteria"/>
</dbReference>
<dbReference type="RefSeq" id="WP_024268733.1">
    <property type="nucleotide sequence ID" value="NC_023035.1"/>
</dbReference>
<protein>
    <submittedName>
        <fullName evidence="12">Oligopeptide transport ATP-binding protein OppD</fullName>
    </submittedName>
</protein>
<keyword evidence="5" id="KW-0997">Cell inner membrane</keyword>
<dbReference type="InterPro" id="IPR017871">
    <property type="entry name" value="ABC_transporter-like_CS"/>
</dbReference>
<dbReference type="InterPro" id="IPR027417">
    <property type="entry name" value="P-loop_NTPase"/>
</dbReference>
<dbReference type="SMART" id="SM00382">
    <property type="entry name" value="AAA"/>
    <property type="match status" value="1"/>
</dbReference>
<dbReference type="InterPro" id="IPR050388">
    <property type="entry name" value="ABC_Ni/Peptide_Import"/>
</dbReference>
<keyword evidence="8" id="KW-1278">Translocase</keyword>
<evidence type="ECO:0000256" key="1">
    <source>
        <dbReference type="ARBA" id="ARBA00004417"/>
    </source>
</evidence>
<evidence type="ECO:0000256" key="9">
    <source>
        <dbReference type="ARBA" id="ARBA00023136"/>
    </source>
</evidence>
<evidence type="ECO:0000256" key="4">
    <source>
        <dbReference type="ARBA" id="ARBA00022475"/>
    </source>
</evidence>
<accession>V5WJL1</accession>